<accession>A0A9X2REV3</accession>
<protein>
    <submittedName>
        <fullName evidence="1">TIGR02757 family protein</fullName>
    </submittedName>
</protein>
<comment type="caution">
    <text evidence="1">The sequence shown here is derived from an EMBL/GenBank/DDBJ whole genome shotgun (WGS) entry which is preliminary data.</text>
</comment>
<sequence length="282" mass="33578">MPRKRKKFKTLSRNKLTELKPFLDELVEKIEEPDYINEDPVQFMHAFDDKRDQELAGFFAATMAWGRRDIVNAKVEELLQRMQYKPAEFIEHYSEDDFSAFDSFKHRTFKPIDMHWLTKILQTILLKYGSFERFWKHCADEAKCQKRELIAVFHEKFFTFHPEMPQRTRKHVSNPEKNSSAKRLYMYLRWCIRKNSPVDPGIMDFISPAELKIPLDVHVARQARKLGLLSRKQNDWKSVLELNTRLKFLDPEDPAKYDYALFGIGVLGSEIPEKYIINRKVD</sequence>
<keyword evidence="2" id="KW-1185">Reference proteome</keyword>
<dbReference type="EMBL" id="JANDBC010000002">
    <property type="protein sequence ID" value="MCP9292225.1"/>
    <property type="molecule type" value="Genomic_DNA"/>
</dbReference>
<dbReference type="Proteomes" id="UP001139125">
    <property type="component" value="Unassembled WGS sequence"/>
</dbReference>
<proteinExistence type="predicted"/>
<dbReference type="NCBIfam" id="TIGR02757">
    <property type="entry name" value="TIGR02757 family protein"/>
    <property type="match status" value="1"/>
</dbReference>
<reference evidence="1" key="1">
    <citation type="submission" date="2022-06" db="EMBL/GenBank/DDBJ databases">
        <title>Gracilimonas sp. CAU 1638 isolated from sea sediment.</title>
        <authorList>
            <person name="Kim W."/>
        </authorList>
    </citation>
    <scope>NUCLEOTIDE SEQUENCE</scope>
    <source>
        <strain evidence="1">CAU 1638</strain>
    </source>
</reference>
<gene>
    <name evidence="1" type="ORF">NM125_11625</name>
</gene>
<name>A0A9X2REV3_9BACT</name>
<dbReference type="AlphaFoldDB" id="A0A9X2REV3"/>
<organism evidence="1 2">
    <name type="scientific">Gracilimonas sediminicola</name>
    <dbReference type="NCBI Taxonomy" id="2952158"/>
    <lineage>
        <taxon>Bacteria</taxon>
        <taxon>Pseudomonadati</taxon>
        <taxon>Balneolota</taxon>
        <taxon>Balneolia</taxon>
        <taxon>Balneolales</taxon>
        <taxon>Balneolaceae</taxon>
        <taxon>Gracilimonas</taxon>
    </lineage>
</organism>
<evidence type="ECO:0000313" key="2">
    <source>
        <dbReference type="Proteomes" id="UP001139125"/>
    </source>
</evidence>
<dbReference type="RefSeq" id="WP_255135102.1">
    <property type="nucleotide sequence ID" value="NZ_JANDBC010000002.1"/>
</dbReference>
<dbReference type="Pfam" id="PF09674">
    <property type="entry name" value="DUF2400"/>
    <property type="match status" value="1"/>
</dbReference>
<dbReference type="InterPro" id="IPR014127">
    <property type="entry name" value="CHP02757"/>
</dbReference>
<evidence type="ECO:0000313" key="1">
    <source>
        <dbReference type="EMBL" id="MCP9292225.1"/>
    </source>
</evidence>